<protein>
    <submittedName>
        <fullName evidence="1">Uncharacterized protein</fullName>
    </submittedName>
</protein>
<dbReference type="AlphaFoldDB" id="A0AA88A554"/>
<reference evidence="1" key="1">
    <citation type="submission" date="2023-07" db="EMBL/GenBank/DDBJ databases">
        <title>draft genome sequence of fig (Ficus carica).</title>
        <authorList>
            <person name="Takahashi T."/>
            <person name="Nishimura K."/>
        </authorList>
    </citation>
    <scope>NUCLEOTIDE SEQUENCE</scope>
</reference>
<sequence length="112" mass="12628">MWGRSSYKKSTSHSTSTTVDLCVLQLNWLTDLMADLESLSVLRLLCAKLALKGGKGTLLMGAAAVLRRLKRLNVVHPQLGRKMWTILKVPMGQSTVYWAAECWPYLVYIFKV</sequence>
<comment type="caution">
    <text evidence="1">The sequence shown here is derived from an EMBL/GenBank/DDBJ whole genome shotgun (WGS) entry which is preliminary data.</text>
</comment>
<name>A0AA88A554_FICCA</name>
<dbReference type="EMBL" id="BTGU01000019">
    <property type="protein sequence ID" value="GMN44707.1"/>
    <property type="molecule type" value="Genomic_DNA"/>
</dbReference>
<evidence type="ECO:0000313" key="1">
    <source>
        <dbReference type="EMBL" id="GMN44707.1"/>
    </source>
</evidence>
<keyword evidence="2" id="KW-1185">Reference proteome</keyword>
<organism evidence="1 2">
    <name type="scientific">Ficus carica</name>
    <name type="common">Common fig</name>
    <dbReference type="NCBI Taxonomy" id="3494"/>
    <lineage>
        <taxon>Eukaryota</taxon>
        <taxon>Viridiplantae</taxon>
        <taxon>Streptophyta</taxon>
        <taxon>Embryophyta</taxon>
        <taxon>Tracheophyta</taxon>
        <taxon>Spermatophyta</taxon>
        <taxon>Magnoliopsida</taxon>
        <taxon>eudicotyledons</taxon>
        <taxon>Gunneridae</taxon>
        <taxon>Pentapetalae</taxon>
        <taxon>rosids</taxon>
        <taxon>fabids</taxon>
        <taxon>Rosales</taxon>
        <taxon>Moraceae</taxon>
        <taxon>Ficeae</taxon>
        <taxon>Ficus</taxon>
    </lineage>
</organism>
<dbReference type="Proteomes" id="UP001187192">
    <property type="component" value="Unassembled WGS sequence"/>
</dbReference>
<evidence type="ECO:0000313" key="2">
    <source>
        <dbReference type="Proteomes" id="UP001187192"/>
    </source>
</evidence>
<proteinExistence type="predicted"/>
<gene>
    <name evidence="1" type="ORF">TIFTF001_013903</name>
</gene>
<accession>A0AA88A554</accession>